<protein>
    <submittedName>
        <fullName evidence="3">Uncharacterized protein</fullName>
    </submittedName>
</protein>
<evidence type="ECO:0000313" key="3">
    <source>
        <dbReference type="EMBL" id="SKC76935.1"/>
    </source>
</evidence>
<feature type="transmembrane region" description="Helical" evidence="1">
    <location>
        <begin position="42"/>
        <end position="61"/>
    </location>
</feature>
<reference evidence="3 4" key="1">
    <citation type="submission" date="2017-02" db="EMBL/GenBank/DDBJ databases">
        <authorList>
            <person name="Peterson S.W."/>
        </authorList>
    </citation>
    <scope>NUCLEOTIDE SEQUENCE [LARGE SCALE GENOMIC DNA]</scope>
    <source>
        <strain evidence="3 4">P15</strain>
    </source>
</reference>
<dbReference type="STRING" id="428993.SAMN06296058_2724"/>
<evidence type="ECO:0000256" key="2">
    <source>
        <dbReference type="SAM" id="SignalP"/>
    </source>
</evidence>
<evidence type="ECO:0000313" key="4">
    <source>
        <dbReference type="Proteomes" id="UP000190341"/>
    </source>
</evidence>
<keyword evidence="1" id="KW-0472">Membrane</keyword>
<feature type="transmembrane region" description="Helical" evidence="1">
    <location>
        <begin position="81"/>
        <end position="101"/>
    </location>
</feature>
<dbReference type="AlphaFoldDB" id="A0A1T5LM66"/>
<keyword evidence="1" id="KW-1133">Transmembrane helix</keyword>
<feature type="transmembrane region" description="Helical" evidence="1">
    <location>
        <begin position="121"/>
        <end position="149"/>
    </location>
</feature>
<proteinExistence type="predicted"/>
<dbReference type="EMBL" id="FUZV01000002">
    <property type="protein sequence ID" value="SKC76935.1"/>
    <property type="molecule type" value="Genomic_DNA"/>
</dbReference>
<keyword evidence="1" id="KW-0812">Transmembrane</keyword>
<dbReference type="Proteomes" id="UP000190341">
    <property type="component" value="Unassembled WGS sequence"/>
</dbReference>
<keyword evidence="4" id="KW-1185">Reference proteome</keyword>
<feature type="chain" id="PRO_5012911101" evidence="2">
    <location>
        <begin position="27"/>
        <end position="164"/>
    </location>
</feature>
<feature type="signal peptide" evidence="2">
    <location>
        <begin position="1"/>
        <end position="26"/>
    </location>
</feature>
<organism evidence="3 4">
    <name type="scientific">Pseudoxanthomonas indica</name>
    <dbReference type="NCBI Taxonomy" id="428993"/>
    <lineage>
        <taxon>Bacteria</taxon>
        <taxon>Pseudomonadati</taxon>
        <taxon>Pseudomonadota</taxon>
        <taxon>Gammaproteobacteria</taxon>
        <taxon>Lysobacterales</taxon>
        <taxon>Lysobacteraceae</taxon>
        <taxon>Pseudoxanthomonas</taxon>
    </lineage>
</organism>
<accession>A0A1T5LM66</accession>
<dbReference type="OrthoDB" id="5988647at2"/>
<sequence>MSPRIEFIVLSALLAALLAVSAYVLAAHAGEVGQWGEGAWRGLVFAVPAAMSAALAGWIGLRWQRRALARQRRWTAVGLNWRILLVSFLLFPLVVTLWMALTTLFDQAVAPAPGRLSDNLLWLPLAAVIFSGMAIALGAIPAFVIEYFICRRYLRRTAVTTGSA</sequence>
<keyword evidence="2" id="KW-0732">Signal</keyword>
<evidence type="ECO:0000256" key="1">
    <source>
        <dbReference type="SAM" id="Phobius"/>
    </source>
</evidence>
<dbReference type="RefSeq" id="WP_139381564.1">
    <property type="nucleotide sequence ID" value="NZ_BMCL01000001.1"/>
</dbReference>
<name>A0A1T5LM66_9GAMM</name>
<gene>
    <name evidence="3" type="ORF">SAMN06296058_2724</name>
</gene>